<keyword evidence="5 11" id="KW-0547">Nucleotide-binding</keyword>
<keyword evidence="11" id="KW-1003">Cell membrane</keyword>
<dbReference type="InterPro" id="IPR059000">
    <property type="entry name" value="ATPase_P-type_domA"/>
</dbReference>
<evidence type="ECO:0000256" key="11">
    <source>
        <dbReference type="RuleBase" id="RU362081"/>
    </source>
</evidence>
<dbReference type="SFLD" id="SFLDF00027">
    <property type="entry name" value="p-type_atpase"/>
    <property type="match status" value="1"/>
</dbReference>
<feature type="transmembrane region" description="Helical" evidence="11">
    <location>
        <begin position="107"/>
        <end position="128"/>
    </location>
</feature>
<dbReference type="InterPro" id="IPR008250">
    <property type="entry name" value="ATPase_P-typ_transduc_dom_A_sf"/>
</dbReference>
<dbReference type="Proteomes" id="UP000260363">
    <property type="component" value="Chromosome"/>
</dbReference>
<dbReference type="GeneID" id="1245630"/>
<evidence type="ECO:0000256" key="1">
    <source>
        <dbReference type="ARBA" id="ARBA00004141"/>
    </source>
</evidence>
<evidence type="ECO:0000256" key="10">
    <source>
        <dbReference type="ARBA" id="ARBA00023136"/>
    </source>
</evidence>
<feature type="transmembrane region" description="Helical" evidence="11">
    <location>
        <begin position="608"/>
        <end position="625"/>
    </location>
</feature>
<dbReference type="KEGG" id="cmm:NC80_00515"/>
<dbReference type="GO" id="GO:0030001">
    <property type="term" value="P:metal ion transport"/>
    <property type="evidence" value="ECO:0007669"/>
    <property type="project" value="UniProtKB-ARBA"/>
</dbReference>
<dbReference type="InterPro" id="IPR001757">
    <property type="entry name" value="P_typ_ATPase"/>
</dbReference>
<evidence type="ECO:0000256" key="3">
    <source>
        <dbReference type="ARBA" id="ARBA00022692"/>
    </source>
</evidence>
<dbReference type="SFLD" id="SFLDG00002">
    <property type="entry name" value="C1.7:_P-type_atpase_like"/>
    <property type="match status" value="1"/>
</dbReference>
<dbReference type="OMA" id="CGWLIEK"/>
<evidence type="ECO:0000256" key="8">
    <source>
        <dbReference type="ARBA" id="ARBA00022967"/>
    </source>
</evidence>
<dbReference type="InterPro" id="IPR036412">
    <property type="entry name" value="HAD-like_sf"/>
</dbReference>
<dbReference type="GO" id="GO:0005886">
    <property type="term" value="C:plasma membrane"/>
    <property type="evidence" value="ECO:0007669"/>
    <property type="project" value="UniProtKB-SubCell"/>
</dbReference>
<evidence type="ECO:0000256" key="2">
    <source>
        <dbReference type="ARBA" id="ARBA00006024"/>
    </source>
</evidence>
<accession>A0A070A144</accession>
<dbReference type="Pfam" id="PF00122">
    <property type="entry name" value="E1-E2_ATPase"/>
    <property type="match status" value="1"/>
</dbReference>
<evidence type="ECO:0000313" key="14">
    <source>
        <dbReference type="Proteomes" id="UP000260363"/>
    </source>
</evidence>
<dbReference type="InterPro" id="IPR018303">
    <property type="entry name" value="ATPase_P-typ_P_site"/>
</dbReference>
<proteinExistence type="inferred from homology"/>
<dbReference type="GO" id="GO:0016887">
    <property type="term" value="F:ATP hydrolysis activity"/>
    <property type="evidence" value="ECO:0007669"/>
    <property type="project" value="InterPro"/>
</dbReference>
<keyword evidence="9 11" id="KW-1133">Transmembrane helix</keyword>
<dbReference type="GO" id="GO:0019829">
    <property type="term" value="F:ATPase-coupled monoatomic cation transmembrane transporter activity"/>
    <property type="evidence" value="ECO:0007669"/>
    <property type="project" value="InterPro"/>
</dbReference>
<evidence type="ECO:0000256" key="7">
    <source>
        <dbReference type="ARBA" id="ARBA00022842"/>
    </source>
</evidence>
<dbReference type="PANTHER" id="PTHR43079">
    <property type="entry name" value="PROBABLE CADMIUM/ZINC-TRANSPORTING ATPASE HMA1"/>
    <property type="match status" value="1"/>
</dbReference>
<keyword evidence="7" id="KW-0460">Magnesium</keyword>
<dbReference type="InterPro" id="IPR023298">
    <property type="entry name" value="ATPase_P-typ_TM_dom_sf"/>
</dbReference>
<name>A0A070A144_CHLMR</name>
<dbReference type="PROSITE" id="PS01229">
    <property type="entry name" value="COF_2"/>
    <property type="match status" value="1"/>
</dbReference>
<dbReference type="RefSeq" id="WP_010229366.1">
    <property type="nucleotide sequence ID" value="NZ_CP007217.1"/>
</dbReference>
<dbReference type="PROSITE" id="PS00154">
    <property type="entry name" value="ATPASE_E1_E2"/>
    <property type="match status" value="1"/>
</dbReference>
<dbReference type="InterPro" id="IPR051949">
    <property type="entry name" value="Cation_Transport_ATPase"/>
</dbReference>
<dbReference type="PRINTS" id="PR00120">
    <property type="entry name" value="HATPASE"/>
</dbReference>
<evidence type="ECO:0000256" key="6">
    <source>
        <dbReference type="ARBA" id="ARBA00022840"/>
    </source>
</evidence>
<dbReference type="KEGG" id="cmg:NC81_00525"/>
<dbReference type="InterPro" id="IPR023214">
    <property type="entry name" value="HAD_sf"/>
</dbReference>
<dbReference type="PANTHER" id="PTHR43079:SF1">
    <property type="entry name" value="CADMIUM_ZINC-TRANSPORTING ATPASE HMA1, CHLOROPLASTIC-RELATED"/>
    <property type="match status" value="1"/>
</dbReference>
<organism evidence="13 14">
    <name type="scientific">Chlamydia muridarum</name>
    <dbReference type="NCBI Taxonomy" id="83560"/>
    <lineage>
        <taxon>Bacteria</taxon>
        <taxon>Pseudomonadati</taxon>
        <taxon>Chlamydiota</taxon>
        <taxon>Chlamydiia</taxon>
        <taxon>Chlamydiales</taxon>
        <taxon>Chlamydiaceae</taxon>
        <taxon>Chlamydia/Chlamydophila group</taxon>
        <taxon>Chlamydia</taxon>
    </lineage>
</organism>
<keyword evidence="8" id="KW-1278">Translocase</keyword>
<dbReference type="PRINTS" id="PR00119">
    <property type="entry name" value="CATATPASE"/>
</dbReference>
<dbReference type="Gene3D" id="3.40.50.1000">
    <property type="entry name" value="HAD superfamily/HAD-like"/>
    <property type="match status" value="1"/>
</dbReference>
<feature type="transmembrane region" description="Helical" evidence="11">
    <location>
        <begin position="68"/>
        <end position="86"/>
    </location>
</feature>
<evidence type="ECO:0000256" key="5">
    <source>
        <dbReference type="ARBA" id="ARBA00022741"/>
    </source>
</evidence>
<dbReference type="NCBIfam" id="TIGR01525">
    <property type="entry name" value="ATPase-IB_hvy"/>
    <property type="match status" value="1"/>
</dbReference>
<dbReference type="SFLD" id="SFLDS00003">
    <property type="entry name" value="Haloacid_Dehalogenase"/>
    <property type="match status" value="1"/>
</dbReference>
<sequence length="659" mass="70573">MLPQLFSSPFSRELLNDFFESGMAEENSPLLSRKNRLLSQNLTLKSAYISLALYIGSLLSHWTGYQPLSSLLLILTFFLAGTPALVKSFEDILNKTVNIDILMTSAAFGSIFIGGALEGALLLVLFAISESLGSMVSGKAKSTLASLKHLAPTVAWVVQQDGSLQKILVQNVKVGEVIRVKSGEVVPLDGEIIQGASSINLMHLTGEKIPKSCNIGDTVPAGAHNLEGSFDLKVLRIGAESTIAHIINLVIQAQSAKPKLQQRLDRYSSTYALTIFAISASIAIGGSLFTTLPFLGPDSAFYRALAFLIAASPCALIIAIPIAYLSTINACAKHGVLLKGGVVLDRLVSCNSVVMDKTGTLTTGDLTCCGCEDFGPESPLFYSYVLAMEQSSSHPIAQAIVNYLTEKQVLPLPATQCTTIPGEGVQGEFNGDQAFVGRVSTALRYVPEEYREQLRERAQQAQARGETCSIACSGQRVSLFYFRDAPRHDAADIVAYLKKNGYPVCMLTGDHRISAENTAQLLGIDEVFYDLTPDNKLSKIQELAKTRQIMMVGDGINDAPALAQATVGIAMGEAGSATAIEAADVVLLNQGLSSLPWLIKKAKKTRRIVSQNLALALSIILFISGPASMGIIPLWLAVILHEGSTVIVGLNALRLLKNT</sequence>
<dbReference type="GO" id="GO:0005524">
    <property type="term" value="F:ATP binding"/>
    <property type="evidence" value="ECO:0007669"/>
    <property type="project" value="UniProtKB-UniRule"/>
</dbReference>
<dbReference type="InterPro" id="IPR023299">
    <property type="entry name" value="ATPase_P-typ_cyto_dom_N"/>
</dbReference>
<dbReference type="SUPFAM" id="SSF81665">
    <property type="entry name" value="Calcium ATPase, transmembrane domain M"/>
    <property type="match status" value="1"/>
</dbReference>
<dbReference type="SUPFAM" id="SSF56784">
    <property type="entry name" value="HAD-like"/>
    <property type="match status" value="1"/>
</dbReference>
<evidence type="ECO:0000313" key="13">
    <source>
        <dbReference type="EMBL" id="AJR10203.1"/>
    </source>
</evidence>
<feature type="transmembrane region" description="Helical" evidence="11">
    <location>
        <begin position="42"/>
        <end position="62"/>
    </location>
</feature>
<dbReference type="AlphaFoldDB" id="A0A070A144"/>
<dbReference type="InterPro" id="IPR027256">
    <property type="entry name" value="P-typ_ATPase_IB"/>
</dbReference>
<dbReference type="EMBL" id="CP007217">
    <property type="protein sequence ID" value="AJR10203.1"/>
    <property type="molecule type" value="Genomic_DNA"/>
</dbReference>
<reference evidence="13 14" key="1">
    <citation type="submission" date="2014-02" db="EMBL/GenBank/DDBJ databases">
        <authorList>
            <person name="Chen C."/>
            <person name="Conrad T.A."/>
            <person name="Zhou Z."/>
            <person name="Lai Z."/>
            <person name="Zhong G."/>
        </authorList>
    </citation>
    <scope>NUCLEOTIDE SEQUENCE [LARGE SCALE GENOMIC DNA]</scope>
    <source>
        <strain evidence="13 14">Nigg3-28</strain>
    </source>
</reference>
<feature type="transmembrane region" description="Helical" evidence="11">
    <location>
        <begin position="271"/>
        <end position="295"/>
    </location>
</feature>
<dbReference type="SUPFAM" id="SSF81653">
    <property type="entry name" value="Calcium ATPase, transduction domain A"/>
    <property type="match status" value="1"/>
</dbReference>
<dbReference type="KEGG" id="cmx:DNC_00525"/>
<dbReference type="Gene3D" id="3.40.1110.10">
    <property type="entry name" value="Calcium-transporting ATPase, cytoplasmic domain N"/>
    <property type="match status" value="1"/>
</dbReference>
<evidence type="ECO:0000256" key="4">
    <source>
        <dbReference type="ARBA" id="ARBA00022723"/>
    </source>
</evidence>
<dbReference type="Pfam" id="PF00702">
    <property type="entry name" value="Hydrolase"/>
    <property type="match status" value="1"/>
</dbReference>
<gene>
    <name evidence="13" type="ORF">BD36_00555</name>
</gene>
<dbReference type="InterPro" id="IPR044492">
    <property type="entry name" value="P_typ_ATPase_HD_dom"/>
</dbReference>
<keyword evidence="4 11" id="KW-0479">Metal-binding</keyword>
<feature type="domain" description="P-type ATPase A" evidence="12">
    <location>
        <begin position="150"/>
        <end position="250"/>
    </location>
</feature>
<dbReference type="Gene3D" id="2.70.150.10">
    <property type="entry name" value="Calcium-transporting ATPase, cytoplasmic transduction domain A"/>
    <property type="match status" value="1"/>
</dbReference>
<keyword evidence="6 11" id="KW-0067">ATP-binding</keyword>
<dbReference type="NCBIfam" id="TIGR01512">
    <property type="entry name" value="ATPase-IB2_Cd"/>
    <property type="match status" value="1"/>
</dbReference>
<evidence type="ECO:0000256" key="9">
    <source>
        <dbReference type="ARBA" id="ARBA00022989"/>
    </source>
</evidence>
<keyword evidence="3 11" id="KW-0812">Transmembrane</keyword>
<evidence type="ECO:0000259" key="12">
    <source>
        <dbReference type="Pfam" id="PF00122"/>
    </source>
</evidence>
<dbReference type="GO" id="GO:0046872">
    <property type="term" value="F:metal ion binding"/>
    <property type="evidence" value="ECO:0007669"/>
    <property type="project" value="UniProtKB-KW"/>
</dbReference>
<comment type="similarity">
    <text evidence="2 11">Belongs to the cation transport ATPase (P-type) (TC 3.A.3) family. Type IB subfamily.</text>
</comment>
<dbReference type="NCBIfam" id="TIGR01494">
    <property type="entry name" value="ATPase_P-type"/>
    <property type="match status" value="1"/>
</dbReference>
<dbReference type="CDD" id="cd02079">
    <property type="entry name" value="P-type_ATPase_HM"/>
    <property type="match status" value="1"/>
</dbReference>
<keyword evidence="13" id="KW-0378">Hydrolase</keyword>
<comment type="subcellular location">
    <subcellularLocation>
        <location evidence="11">Cell membrane</location>
    </subcellularLocation>
    <subcellularLocation>
        <location evidence="1">Membrane</location>
        <topology evidence="1">Multi-pass membrane protein</topology>
    </subcellularLocation>
</comment>
<feature type="transmembrane region" description="Helical" evidence="11">
    <location>
        <begin position="631"/>
        <end position="653"/>
    </location>
</feature>
<feature type="transmembrane region" description="Helical" evidence="11">
    <location>
        <begin position="301"/>
        <end position="325"/>
    </location>
</feature>
<dbReference type="STRING" id="83560.NC80_00515"/>
<keyword evidence="10 11" id="KW-0472">Membrane</keyword>
<protein>
    <submittedName>
        <fullName evidence="13">HAD family hydrolase</fullName>
    </submittedName>
</protein>
<dbReference type="PATRIC" id="fig|83560.10.peg.100"/>